<keyword evidence="2 4" id="KW-0326">Glycosidase</keyword>
<dbReference type="SUPFAM" id="SSF51445">
    <property type="entry name" value="(Trans)glycosidases"/>
    <property type="match status" value="1"/>
</dbReference>
<dbReference type="InterPro" id="IPR006047">
    <property type="entry name" value="GH13_cat_dom"/>
</dbReference>
<comment type="similarity">
    <text evidence="1 3">Belongs to the glycosyl hydrolase 13 family.</text>
</comment>
<dbReference type="Proteomes" id="UP001429357">
    <property type="component" value="Unassembled WGS sequence"/>
</dbReference>
<keyword evidence="4" id="KW-0378">Hydrolase</keyword>
<dbReference type="InterPro" id="IPR006046">
    <property type="entry name" value="Alpha_amylase"/>
</dbReference>
<comment type="caution">
    <text evidence="6">The sequence shown here is derived from an EMBL/GenBank/DDBJ whole genome shotgun (WGS) entry which is preliminary data.</text>
</comment>
<proteinExistence type="inferred from homology"/>
<dbReference type="EC" id="3.2.1.1" evidence="4"/>
<protein>
    <recommendedName>
        <fullName evidence="4">Alpha-amylase</fullName>
        <ecNumber evidence="4">3.2.1.1</ecNumber>
    </recommendedName>
</protein>
<gene>
    <name evidence="6" type="ORF">BAU18_001585</name>
</gene>
<evidence type="ECO:0000256" key="4">
    <source>
        <dbReference type="RuleBase" id="RU361134"/>
    </source>
</evidence>
<keyword evidence="7" id="KW-1185">Reference proteome</keyword>
<evidence type="ECO:0000259" key="5">
    <source>
        <dbReference type="SMART" id="SM00642"/>
    </source>
</evidence>
<comment type="catalytic activity">
    <reaction evidence="4">
        <text>Endohydrolysis of (1-&gt;4)-alpha-D-glucosidic linkages in polysaccharides containing three or more (1-&gt;4)-alpha-linked D-glucose units.</text>
        <dbReference type="EC" id="3.2.1.1"/>
    </reaction>
</comment>
<dbReference type="EMBL" id="MAEI02000001">
    <property type="protein sequence ID" value="MEO1781992.1"/>
    <property type="molecule type" value="Genomic_DNA"/>
</dbReference>
<evidence type="ECO:0000256" key="2">
    <source>
        <dbReference type="ARBA" id="ARBA00023295"/>
    </source>
</evidence>
<accession>A0ABV0F4L0</accession>
<dbReference type="CDD" id="cd11333">
    <property type="entry name" value="AmyAc_SI_OligoGlu_DGase"/>
    <property type="match status" value="1"/>
</dbReference>
<dbReference type="SUPFAM" id="SSF51011">
    <property type="entry name" value="Glycosyl hydrolase domain"/>
    <property type="match status" value="1"/>
</dbReference>
<dbReference type="PANTHER" id="PTHR10357:SF179">
    <property type="entry name" value="NEUTRAL AND BASIC AMINO ACID TRANSPORT PROTEIN RBAT"/>
    <property type="match status" value="1"/>
</dbReference>
<name>A0ABV0F4L0_9ENTE</name>
<dbReference type="InterPro" id="IPR017853">
    <property type="entry name" value="GH"/>
</dbReference>
<feature type="domain" description="Glycosyl hydrolase family 13 catalytic" evidence="5">
    <location>
        <begin position="16"/>
        <end position="407"/>
    </location>
</feature>
<dbReference type="Pfam" id="PF00128">
    <property type="entry name" value="Alpha-amylase"/>
    <property type="match status" value="1"/>
</dbReference>
<dbReference type="PRINTS" id="PR00110">
    <property type="entry name" value="ALPHAAMYLASE"/>
</dbReference>
<reference evidence="6 7" key="2">
    <citation type="submission" date="2024-02" db="EMBL/GenBank/DDBJ databases">
        <title>The Genome Sequence of Enterococcus diestrammenae JM9A.</title>
        <authorList>
            <person name="Earl A."/>
            <person name="Manson A."/>
            <person name="Gilmore M."/>
            <person name="Sanders J."/>
            <person name="Shea T."/>
            <person name="Howe W."/>
            <person name="Livny J."/>
            <person name="Cuomo C."/>
            <person name="Neafsey D."/>
            <person name="Birren B."/>
        </authorList>
    </citation>
    <scope>NUCLEOTIDE SEQUENCE [LARGE SCALE GENOMIC DNA]</scope>
    <source>
        <strain evidence="6 7">JM9A</strain>
    </source>
</reference>
<dbReference type="PANTHER" id="PTHR10357">
    <property type="entry name" value="ALPHA-AMYLASE FAMILY MEMBER"/>
    <property type="match status" value="1"/>
</dbReference>
<dbReference type="Gene3D" id="3.20.20.80">
    <property type="entry name" value="Glycosidases"/>
    <property type="match status" value="1"/>
</dbReference>
<evidence type="ECO:0000313" key="7">
    <source>
        <dbReference type="Proteomes" id="UP001429357"/>
    </source>
</evidence>
<evidence type="ECO:0000256" key="1">
    <source>
        <dbReference type="ARBA" id="ARBA00008061"/>
    </source>
</evidence>
<reference evidence="7" key="1">
    <citation type="submission" date="2016-06" db="EMBL/GenBank/DDBJ databases">
        <title>Four novel species of enterococci isolated from chicken manure.</title>
        <authorList>
            <person name="Van Tyne D."/>
        </authorList>
    </citation>
    <scope>NUCLEOTIDE SEQUENCE [LARGE SCALE GENOMIC DNA]</scope>
    <source>
        <strain evidence="7">JM9A</strain>
    </source>
</reference>
<sequence>MMERVEKWWRNAVGYQINLKSFFDSNNDGKGDLKGVIDKIPYIKNLGVDFVWLSPFYSSPDYDNGYDVSDFLSVGSDFGSMDDFNNLVEMLHENNIRIIIDLVLNHTSSQHEWFKESKKGEESKYYDYYFWENPKNGGGPPNNWESFFGGSVWTFDEKLEKYYFHSFSKYQPDLNWNNEAVRHEIRNIIDWWVEKGVDGFRIDAATHLKKEDWEYDNSENKWGAFTNVPGLNNYLDELKIAYGKHNLYIVGEAGGINVNEAKYWMEEKEYFNSIFDLDHIYKIGIPGFEKGDISRLKSSLVEWQEKLNDSMSHGIYLENHDTPRSISIFGDETPQCAKALATLLIGLSGTCFVYQGEEIGMTNYNFTKNSELLTEDSKNKYSSLLSRNIPEPVALKIAGRWARDHSRTTMQWDNSINGGFSKTHCLPLLTNSNYQSINVTSQITDKSSILNYYRFLIQLRHEEEILHEGKFVNLDKYSQDIFFFSRETEEGAILFLINLRNFEVSYTPFKEFFLSKYEVISPDTNKVDFTNRRITIDPYEIIILKTNFKND</sequence>
<dbReference type="SMART" id="SM00642">
    <property type="entry name" value="Aamy"/>
    <property type="match status" value="1"/>
</dbReference>
<dbReference type="Gene3D" id="3.90.400.10">
    <property type="entry name" value="Oligo-1,6-glucosidase, Domain 2"/>
    <property type="match status" value="1"/>
</dbReference>
<keyword evidence="4" id="KW-0119">Carbohydrate metabolism</keyword>
<evidence type="ECO:0000256" key="3">
    <source>
        <dbReference type="RuleBase" id="RU003615"/>
    </source>
</evidence>
<evidence type="ECO:0000313" key="6">
    <source>
        <dbReference type="EMBL" id="MEO1781992.1"/>
    </source>
</evidence>
<organism evidence="6 7">
    <name type="scientific">Enterococcus diestrammenae</name>
    <dbReference type="NCBI Taxonomy" id="1155073"/>
    <lineage>
        <taxon>Bacteria</taxon>
        <taxon>Bacillati</taxon>
        <taxon>Bacillota</taxon>
        <taxon>Bacilli</taxon>
        <taxon>Lactobacillales</taxon>
        <taxon>Enterococcaceae</taxon>
        <taxon>Enterococcus</taxon>
    </lineage>
</organism>
<dbReference type="InterPro" id="IPR045857">
    <property type="entry name" value="O16G_dom_2"/>
</dbReference>